<dbReference type="PANTHER" id="PTHR43318:SF1">
    <property type="entry name" value="POLYSACCHARIDE BIOSYNTHESIS PROTEIN EPSC-RELATED"/>
    <property type="match status" value="1"/>
</dbReference>
<evidence type="ECO:0000256" key="2">
    <source>
        <dbReference type="SAM" id="Phobius"/>
    </source>
</evidence>
<keyword evidence="2" id="KW-0812">Transmembrane</keyword>
<evidence type="ECO:0000313" key="5">
    <source>
        <dbReference type="Proteomes" id="UP001320178"/>
    </source>
</evidence>
<dbReference type="SUPFAM" id="SSF51735">
    <property type="entry name" value="NAD(P)-binding Rossmann-fold domains"/>
    <property type="match status" value="2"/>
</dbReference>
<feature type="transmembrane region" description="Helical" evidence="2">
    <location>
        <begin position="20"/>
        <end position="39"/>
    </location>
</feature>
<evidence type="ECO:0000313" key="4">
    <source>
        <dbReference type="EMBL" id="MCE8052155.1"/>
    </source>
</evidence>
<organism evidence="4 5">
    <name type="scientific">Billgrantia desiderata</name>
    <dbReference type="NCBI Taxonomy" id="52021"/>
    <lineage>
        <taxon>Bacteria</taxon>
        <taxon>Pseudomonadati</taxon>
        <taxon>Pseudomonadota</taxon>
        <taxon>Gammaproteobacteria</taxon>
        <taxon>Oceanospirillales</taxon>
        <taxon>Halomonadaceae</taxon>
        <taxon>Billgrantia</taxon>
    </lineage>
</organism>
<dbReference type="AlphaFoldDB" id="A0AAW4YVK2"/>
<accession>A0AAW4YVK2</accession>
<dbReference type="InterPro" id="IPR003869">
    <property type="entry name" value="Polysac_CapD-like"/>
</dbReference>
<evidence type="ECO:0000256" key="1">
    <source>
        <dbReference type="ARBA" id="ARBA00007430"/>
    </source>
</evidence>
<protein>
    <submittedName>
        <fullName evidence="4">Polysaccharide biosynthesis protein</fullName>
    </submittedName>
</protein>
<proteinExistence type="inferred from homology"/>
<name>A0AAW4YVK2_9GAMM</name>
<dbReference type="Pfam" id="PF02719">
    <property type="entry name" value="Polysacc_synt_2"/>
    <property type="match status" value="1"/>
</dbReference>
<dbReference type="Gene3D" id="3.40.50.720">
    <property type="entry name" value="NAD(P)-binding Rossmann-like Domain"/>
    <property type="match status" value="2"/>
</dbReference>
<comment type="caution">
    <text evidence="4">The sequence shown here is derived from an EMBL/GenBank/DDBJ whole genome shotgun (WGS) entry which is preliminary data.</text>
</comment>
<evidence type="ECO:0000259" key="3">
    <source>
        <dbReference type="Pfam" id="PF02719"/>
    </source>
</evidence>
<dbReference type="InterPro" id="IPR036291">
    <property type="entry name" value="NAD(P)-bd_dom_sf"/>
</dbReference>
<reference evidence="4" key="2">
    <citation type="journal article" date="2021" name="Front. Microbiol.">
        <title>Aerobic Denitrification and Heterotrophic Sulfur Oxidation in the Genus Halomonas Revealed by Six Novel Species Characterizations and Genome-Based Analysis.</title>
        <authorList>
            <person name="Wang L."/>
            <person name="Shao Z."/>
        </authorList>
    </citation>
    <scope>NUCLEOTIDE SEQUENCE</scope>
    <source>
        <strain evidence="4">MCCC 1A05776</strain>
    </source>
</reference>
<reference evidence="4" key="1">
    <citation type="submission" date="2020-05" db="EMBL/GenBank/DDBJ databases">
        <authorList>
            <person name="Wang L."/>
            <person name="Shao Z."/>
        </authorList>
    </citation>
    <scope>NUCLEOTIDE SEQUENCE</scope>
    <source>
        <strain evidence="4">MCCC 1A05776</strain>
    </source>
</reference>
<dbReference type="CDD" id="cd05237">
    <property type="entry name" value="UDP_invert_4-6DH_SDR_e"/>
    <property type="match status" value="1"/>
</dbReference>
<dbReference type="RefSeq" id="WP_103969299.1">
    <property type="nucleotide sequence ID" value="NZ_FNVC01000012.1"/>
</dbReference>
<dbReference type="EMBL" id="JABFTS010000004">
    <property type="protein sequence ID" value="MCE8052155.1"/>
    <property type="molecule type" value="Genomic_DNA"/>
</dbReference>
<comment type="similarity">
    <text evidence="1">Belongs to the polysaccharide synthase family.</text>
</comment>
<gene>
    <name evidence="4" type="ORF">HOP61_12670</name>
</gene>
<keyword evidence="2" id="KW-0472">Membrane</keyword>
<sequence>MLIPLQPLLRLPRCIKRRVLVAIDALVVMASVHLAAALHQESLSAFLDLQLGSTSLVVALISLVLFQWLGLYRVVIRYMNHTTVLRAALAVMASVCVLLLVTQLKSPPLVMPIIITYALLVLLGIGGVRFLLRELYLQHQRRKCRPVIIYGAGAAGCELAVALRHGIEFEPVAFVDDWRGLDGALVEGLRVYQPVALAALIAEHKAAMVLLAIPSAPRCRRREILQRLSALSVPVKTIPGSADVIAGRASLSEVRDVALEDLLGREPVPPFPELLDADIRGKTVMVTGAGGSIGSELCRQILGQQPACLLLLDKCEFALYAIEQELLRHPAMRTGVELKPLLASVQHRDALATIFATFEVDTVYHAAAYKHVPLVEYNLVEGLRNNVFGTLELAQAAMKGGVATFVMISTDKAVRPTNVMGASKRLAELICQAFARAGSQTRFCMVRFGNVLGSSGSVVPRFRQQIEQGGPVEVTHPDITRYFMTIPEAAQLVIQAGAMGSGGEVFVLDMGEPVRIHDLAVNMIRLSGFSVKDERDPVGDIEIVYTGLRPGEKLYEELLIGAAATRTCHDRIMTSSERYWEWPMLDAFLRRLETALAGTDHALIRQLLRAAPLDYRPTDELADLIWQARQARIATPAVRHIQAGLPSGATLTAMLGPVAKGG</sequence>
<dbReference type="InterPro" id="IPR051203">
    <property type="entry name" value="Polysaccharide_Synthase-Rel"/>
</dbReference>
<dbReference type="PANTHER" id="PTHR43318">
    <property type="entry name" value="UDP-N-ACETYLGLUCOSAMINE 4,6-DEHYDRATASE"/>
    <property type="match status" value="1"/>
</dbReference>
<feature type="transmembrane region" description="Helical" evidence="2">
    <location>
        <begin position="110"/>
        <end position="132"/>
    </location>
</feature>
<keyword evidence="2" id="KW-1133">Transmembrane helix</keyword>
<feature type="transmembrane region" description="Helical" evidence="2">
    <location>
        <begin position="84"/>
        <end position="104"/>
    </location>
</feature>
<dbReference type="Proteomes" id="UP001320178">
    <property type="component" value="Unassembled WGS sequence"/>
</dbReference>
<feature type="transmembrane region" description="Helical" evidence="2">
    <location>
        <begin position="51"/>
        <end position="72"/>
    </location>
</feature>
<feature type="domain" description="Polysaccharide biosynthesis protein CapD-like" evidence="3">
    <location>
        <begin position="284"/>
        <end position="575"/>
    </location>
</feature>